<evidence type="ECO:0000256" key="7">
    <source>
        <dbReference type="SAM" id="MobiDB-lite"/>
    </source>
</evidence>
<dbReference type="InterPro" id="IPR036375">
    <property type="entry name" value="Hemopexin-like_dom_sf"/>
</dbReference>
<accession>A0A556U7G7</accession>
<dbReference type="InterPro" id="IPR020436">
    <property type="entry name" value="SMB_chordata"/>
</dbReference>
<dbReference type="Gene3D" id="2.110.10.10">
    <property type="entry name" value="Hemopexin-like domain"/>
    <property type="match status" value="1"/>
</dbReference>
<evidence type="ECO:0000256" key="1">
    <source>
        <dbReference type="ARBA" id="ARBA00004613"/>
    </source>
</evidence>
<dbReference type="GO" id="GO:0033627">
    <property type="term" value="P:cell adhesion mediated by integrin"/>
    <property type="evidence" value="ECO:0007669"/>
    <property type="project" value="TreeGrafter"/>
</dbReference>
<dbReference type="Proteomes" id="UP000319801">
    <property type="component" value="Unassembled WGS sequence"/>
</dbReference>
<dbReference type="GO" id="GO:0006955">
    <property type="term" value="P:immune response"/>
    <property type="evidence" value="ECO:0007669"/>
    <property type="project" value="InterPro"/>
</dbReference>
<dbReference type="GO" id="GO:0050840">
    <property type="term" value="F:extracellular matrix binding"/>
    <property type="evidence" value="ECO:0007669"/>
    <property type="project" value="TreeGrafter"/>
</dbReference>
<keyword evidence="3 8" id="KW-0732">Signal</keyword>
<dbReference type="InterPro" id="IPR036024">
    <property type="entry name" value="Somatomedin_B-like_dom_sf"/>
</dbReference>
<organism evidence="10 11">
    <name type="scientific">Bagarius yarrelli</name>
    <name type="common">Goonch</name>
    <name type="synonym">Bagrus yarrelli</name>
    <dbReference type="NCBI Taxonomy" id="175774"/>
    <lineage>
        <taxon>Eukaryota</taxon>
        <taxon>Metazoa</taxon>
        <taxon>Chordata</taxon>
        <taxon>Craniata</taxon>
        <taxon>Vertebrata</taxon>
        <taxon>Euteleostomi</taxon>
        <taxon>Actinopterygii</taxon>
        <taxon>Neopterygii</taxon>
        <taxon>Teleostei</taxon>
        <taxon>Ostariophysi</taxon>
        <taxon>Siluriformes</taxon>
        <taxon>Sisoridae</taxon>
        <taxon>Sisorinae</taxon>
        <taxon>Bagarius</taxon>
    </lineage>
</organism>
<evidence type="ECO:0000313" key="10">
    <source>
        <dbReference type="EMBL" id="TSN57790.1"/>
    </source>
</evidence>
<protein>
    <submittedName>
        <fullName evidence="10">Vitronectin</fullName>
    </submittedName>
</protein>
<sequence length="400" mass="47631">MKPELLFLLLTLLQIGHTAEESCIERCDSGFDATKQCQCDSLCKYYRSCCADYETLCDNLTRGDTFPSFPEDEENSTVMAPTHSDKDKNLVTLSPSIIEHPNLFTTDPPISDPDAEVCSGRPFNSFMQLKNGSLYAFRGDHYYQYEFKHQPSHGECIQMSRVFPSALFRRYTDLYYDRWAEHFSQLFSGFGRQHSTNHFIRTDWIGIDSPVDAVLAGRLYVSPRYLLRPSKRRQDQLGGQHRSQQWNQQLNQQWNQDWNQQGDKLWNQDWNHQRDQQQYGSRNRQTRSPFWDTMVERGVSIRQELNQRFSQDSWRDQDRHRNSYQQNDNDYDYRYNPSEDAAFNRIRWSRPLQSVYFFKGDQYYRFNLQTKRVDFAIPSYPRPISKYWLGCRDRPGAEKR</sequence>
<dbReference type="GO" id="GO:0005044">
    <property type="term" value="F:scavenger receptor activity"/>
    <property type="evidence" value="ECO:0007669"/>
    <property type="project" value="InterPro"/>
</dbReference>
<dbReference type="PROSITE" id="PS50958">
    <property type="entry name" value="SMB_2"/>
    <property type="match status" value="1"/>
</dbReference>
<dbReference type="SUPFAM" id="SSF50923">
    <property type="entry name" value="Hemopexin-like domain"/>
    <property type="match status" value="2"/>
</dbReference>
<dbReference type="EMBL" id="VCAZ01000058">
    <property type="protein sequence ID" value="TSN57790.1"/>
    <property type="molecule type" value="Genomic_DNA"/>
</dbReference>
<reference evidence="10 11" key="1">
    <citation type="journal article" date="2019" name="Genome Biol. Evol.">
        <title>Whole-Genome Sequencing of the Giant Devil Catfish, Bagarius yarrelli.</title>
        <authorList>
            <person name="Jiang W."/>
            <person name="Lv Y."/>
            <person name="Cheng L."/>
            <person name="Yang K."/>
            <person name="Chao B."/>
            <person name="Wang X."/>
            <person name="Li Y."/>
            <person name="Pan X."/>
            <person name="You X."/>
            <person name="Zhang Y."/>
            <person name="Yang J."/>
            <person name="Li J."/>
            <person name="Zhang X."/>
            <person name="Liu S."/>
            <person name="Sun C."/>
            <person name="Yang J."/>
            <person name="Shi Q."/>
        </authorList>
    </citation>
    <scope>NUCLEOTIDE SEQUENCE [LARGE SCALE GENOMIC DNA]</scope>
    <source>
        <strain evidence="10">JWS20170419001</strain>
        <tissue evidence="10">Muscle</tissue>
    </source>
</reference>
<proteinExistence type="predicted"/>
<dbReference type="GO" id="GO:0005178">
    <property type="term" value="F:integrin binding"/>
    <property type="evidence" value="ECO:0007669"/>
    <property type="project" value="TreeGrafter"/>
</dbReference>
<dbReference type="GO" id="GO:0005615">
    <property type="term" value="C:extracellular space"/>
    <property type="evidence" value="ECO:0007669"/>
    <property type="project" value="TreeGrafter"/>
</dbReference>
<dbReference type="PANTHER" id="PTHR22917:SF7">
    <property type="entry name" value="VITRONECTIN A"/>
    <property type="match status" value="1"/>
</dbReference>
<evidence type="ECO:0000256" key="6">
    <source>
        <dbReference type="PROSITE-ProRule" id="PRU01011"/>
    </source>
</evidence>
<dbReference type="SUPFAM" id="SSF90188">
    <property type="entry name" value="Somatomedin B domain"/>
    <property type="match status" value="1"/>
</dbReference>
<feature type="region of interest" description="Disordered" evidence="7">
    <location>
        <begin position="310"/>
        <end position="333"/>
    </location>
</feature>
<gene>
    <name evidence="10" type="ORF">Baya_9120</name>
</gene>
<keyword evidence="5" id="KW-1015">Disulfide bond</keyword>
<evidence type="ECO:0000256" key="4">
    <source>
        <dbReference type="ARBA" id="ARBA00022737"/>
    </source>
</evidence>
<keyword evidence="11" id="KW-1185">Reference proteome</keyword>
<dbReference type="Gene3D" id="4.10.410.20">
    <property type="match status" value="1"/>
</dbReference>
<name>A0A556U7G7_BAGYA</name>
<feature type="chain" id="PRO_5022082674" evidence="8">
    <location>
        <begin position="19"/>
        <end position="400"/>
    </location>
</feature>
<dbReference type="PANTHER" id="PTHR22917">
    <property type="entry name" value="HEMOPEXIN DOMAIN-CONTAINING PROTEIN"/>
    <property type="match status" value="1"/>
</dbReference>
<evidence type="ECO:0000313" key="11">
    <source>
        <dbReference type="Proteomes" id="UP000319801"/>
    </source>
</evidence>
<dbReference type="AlphaFoldDB" id="A0A556U7G7"/>
<comment type="subcellular location">
    <subcellularLocation>
        <location evidence="1">Secreted</location>
    </subcellularLocation>
</comment>
<dbReference type="InterPro" id="IPR051298">
    <property type="entry name" value="Heme_transport/Cell_adhesion"/>
</dbReference>
<feature type="repeat" description="Hemopexin" evidence="6">
    <location>
        <begin position="336"/>
        <end position="391"/>
    </location>
</feature>
<feature type="domain" description="SMB" evidence="9">
    <location>
        <begin position="19"/>
        <end position="61"/>
    </location>
</feature>
<dbReference type="InterPro" id="IPR001212">
    <property type="entry name" value="Somatomedin_B_dom"/>
</dbReference>
<dbReference type="GO" id="GO:0030247">
    <property type="term" value="F:polysaccharide binding"/>
    <property type="evidence" value="ECO:0007669"/>
    <property type="project" value="InterPro"/>
</dbReference>
<evidence type="ECO:0000256" key="8">
    <source>
        <dbReference type="SAM" id="SignalP"/>
    </source>
</evidence>
<dbReference type="InterPro" id="IPR018487">
    <property type="entry name" value="Hemopexin-like_repeat"/>
</dbReference>
<comment type="caution">
    <text evidence="10">The sequence shown here is derived from an EMBL/GenBank/DDBJ whole genome shotgun (WGS) entry which is preliminary data.</text>
</comment>
<feature type="signal peptide" evidence="8">
    <location>
        <begin position="1"/>
        <end position="18"/>
    </location>
</feature>
<dbReference type="SMART" id="SM00201">
    <property type="entry name" value="SO"/>
    <property type="match status" value="1"/>
</dbReference>
<keyword evidence="2" id="KW-0964">Secreted</keyword>
<evidence type="ECO:0000256" key="3">
    <source>
        <dbReference type="ARBA" id="ARBA00022729"/>
    </source>
</evidence>
<dbReference type="OrthoDB" id="9898692at2759"/>
<dbReference type="PROSITE" id="PS51642">
    <property type="entry name" value="HEMOPEXIN_2"/>
    <property type="match status" value="1"/>
</dbReference>
<dbReference type="PROSITE" id="PS00524">
    <property type="entry name" value="SMB_1"/>
    <property type="match status" value="1"/>
</dbReference>
<dbReference type="PRINTS" id="PR00022">
    <property type="entry name" value="SOMATOMEDINB"/>
</dbReference>
<dbReference type="Pfam" id="PF01033">
    <property type="entry name" value="Somatomedin_B"/>
    <property type="match status" value="1"/>
</dbReference>
<evidence type="ECO:0000259" key="9">
    <source>
        <dbReference type="PROSITE" id="PS50958"/>
    </source>
</evidence>
<dbReference type="GO" id="GO:0007160">
    <property type="term" value="P:cell-matrix adhesion"/>
    <property type="evidence" value="ECO:0007669"/>
    <property type="project" value="TreeGrafter"/>
</dbReference>
<evidence type="ECO:0000256" key="2">
    <source>
        <dbReference type="ARBA" id="ARBA00022525"/>
    </source>
</evidence>
<keyword evidence="4" id="KW-0677">Repeat</keyword>
<evidence type="ECO:0000256" key="5">
    <source>
        <dbReference type="ARBA" id="ARBA00023157"/>
    </source>
</evidence>
<dbReference type="SMART" id="SM00120">
    <property type="entry name" value="HX"/>
    <property type="match status" value="2"/>
</dbReference>
<dbReference type="Pfam" id="PF00045">
    <property type="entry name" value="Hemopexin"/>
    <property type="match status" value="1"/>
</dbReference>